<reference evidence="2 3" key="1">
    <citation type="submission" date="2015-01" db="EMBL/GenBank/DDBJ databases">
        <title>Paenibacillus swuensis/DY6/whole genome sequencing.</title>
        <authorList>
            <person name="Kim M.K."/>
            <person name="Srinivasan S."/>
            <person name="Lee J.-J."/>
        </authorList>
    </citation>
    <scope>NUCLEOTIDE SEQUENCE [LARGE SCALE GENOMIC DNA]</scope>
    <source>
        <strain evidence="2 3">DY6</strain>
    </source>
</reference>
<feature type="transmembrane region" description="Helical" evidence="1">
    <location>
        <begin position="53"/>
        <end position="72"/>
    </location>
</feature>
<proteinExistence type="predicted"/>
<evidence type="ECO:0000256" key="1">
    <source>
        <dbReference type="SAM" id="Phobius"/>
    </source>
</evidence>
<organism evidence="2 3">
    <name type="scientific">Paenibacillus swuensis</name>
    <dbReference type="NCBI Taxonomy" id="1178515"/>
    <lineage>
        <taxon>Bacteria</taxon>
        <taxon>Bacillati</taxon>
        <taxon>Bacillota</taxon>
        <taxon>Bacilli</taxon>
        <taxon>Bacillales</taxon>
        <taxon>Paenibacillaceae</taxon>
        <taxon>Paenibacillus</taxon>
    </lineage>
</organism>
<dbReference type="OrthoDB" id="2596219at2"/>
<feature type="transmembrane region" description="Helical" evidence="1">
    <location>
        <begin position="20"/>
        <end position="41"/>
    </location>
</feature>
<gene>
    <name evidence="2" type="ORF">SY83_01265</name>
</gene>
<evidence type="ECO:0000313" key="2">
    <source>
        <dbReference type="EMBL" id="ANE45185.1"/>
    </source>
</evidence>
<dbReference type="AlphaFoldDB" id="A0A172TDR0"/>
<dbReference type="Proteomes" id="UP000076927">
    <property type="component" value="Chromosome"/>
</dbReference>
<dbReference type="KEGG" id="pswu:SY83_01265"/>
<accession>A0A172TDR0</accession>
<feature type="transmembrane region" description="Helical" evidence="1">
    <location>
        <begin position="84"/>
        <end position="104"/>
    </location>
</feature>
<feature type="transmembrane region" description="Helical" evidence="1">
    <location>
        <begin position="151"/>
        <end position="172"/>
    </location>
</feature>
<dbReference type="PATRIC" id="fig|1178515.4.peg.226"/>
<dbReference type="EMBL" id="CP011388">
    <property type="protein sequence ID" value="ANE45185.1"/>
    <property type="molecule type" value="Genomic_DNA"/>
</dbReference>
<keyword evidence="3" id="KW-1185">Reference proteome</keyword>
<protein>
    <submittedName>
        <fullName evidence="2">Uncharacterized protein</fullName>
    </submittedName>
</protein>
<keyword evidence="1" id="KW-0472">Membrane</keyword>
<name>A0A172TDR0_9BACL</name>
<keyword evidence="1" id="KW-1133">Transmembrane helix</keyword>
<evidence type="ECO:0000313" key="3">
    <source>
        <dbReference type="Proteomes" id="UP000076927"/>
    </source>
</evidence>
<keyword evidence="1" id="KW-0812">Transmembrane</keyword>
<sequence>MKNAFLRIAQGFFWVLLDLRLFGIDCIPDVIGYVLIWSAISMLGNEHAPYRKALPFAIGLTFLSIFEVYPFLTVVEQSYPSTIPALLFQTIQSLLLLFMFRIILQELQNQLLQAKLRSFARQVHSRNQFFTFVTAAGLIYMPFTLNLSELSQLYGSLLLIIMHIIAMILLWITFRKAAKLLPVEPKPPLAEHDIMEL</sequence>
<dbReference type="STRING" id="1178515.SY83_01265"/>
<dbReference type="RefSeq" id="WP_068603510.1">
    <property type="nucleotide sequence ID" value="NZ_CP011388.1"/>
</dbReference>